<proteinExistence type="predicted"/>
<evidence type="ECO:0000313" key="1">
    <source>
        <dbReference type="EMBL" id="ACM11763.1"/>
    </source>
</evidence>
<dbReference type="HOGENOM" id="CLU_707617_0_0_9"/>
<protein>
    <submittedName>
        <fullName evidence="1">Uncharacterized protein</fullName>
    </submittedName>
</protein>
<name>B9IU67_BACCQ</name>
<dbReference type="AlphaFoldDB" id="B9IU67"/>
<dbReference type="Proteomes" id="UP000000441">
    <property type="component" value="Chromosome"/>
</dbReference>
<accession>B9IU67</accession>
<gene>
    <name evidence="1" type="ordered locus">BCQ_1334</name>
</gene>
<sequence length="396" mass="46929">MEKGHIFENERSDANAFIQKYKKLSSKIIKTPKTCMFPNCNKESIKRSHTIQNASSLERMAKKGHVFQPVWEDFSSNYQMDKIGVNNASVFTGFCKEHEEIFRNYETKKKMSEKYDFILQIYRTICREVVNVKNWLIINEKTSIAYQDKKKEKFINVLEGEMGNKLDSIGIKKLDIEYPDNGSFILNRKIEEGQKRLLKFKEFYKASCSDVINKKAKKLSYRIFNLDYYLPISLAGVASFSIEKNEVIFIINILPFEKETFFLISSLKRDEAYLEEYFETFTQHPLLILDMVESWMIHGSDHWFINIDVWNKISSDKQKKILNDLLVTEKSIWNQYDLSIFDEVREEYLKMLFPFDFDEYSESLKALINSQKEKLEKKPGKLLDSEEYLADYWLKS</sequence>
<dbReference type="EMBL" id="CP000227">
    <property type="protein sequence ID" value="ACM11763.1"/>
    <property type="molecule type" value="Genomic_DNA"/>
</dbReference>
<reference evidence="1 2" key="1">
    <citation type="journal article" date="2009" name="J. Bacteriol.">
        <title>Complete genome sequence of the extremophilic Bacillus cereus strain Q1 with industrial applications.</title>
        <authorList>
            <person name="Xiong Z."/>
            <person name="Jiang Y."/>
            <person name="Qi D."/>
            <person name="Lu H."/>
            <person name="Yang F."/>
            <person name="Yang J."/>
            <person name="Chen L."/>
            <person name="Sun L."/>
            <person name="Xu X."/>
            <person name="Xue Y."/>
            <person name="Zhu Y."/>
            <person name="Jin Q."/>
        </authorList>
    </citation>
    <scope>NUCLEOTIDE SEQUENCE [LARGE SCALE GENOMIC DNA]</scope>
    <source>
        <strain evidence="1 2">Q1</strain>
    </source>
</reference>
<organism evidence="1 2">
    <name type="scientific">Bacillus cereus (strain Q1)</name>
    <dbReference type="NCBI Taxonomy" id="361100"/>
    <lineage>
        <taxon>Bacteria</taxon>
        <taxon>Bacillati</taxon>
        <taxon>Bacillota</taxon>
        <taxon>Bacilli</taxon>
        <taxon>Bacillales</taxon>
        <taxon>Bacillaceae</taxon>
        <taxon>Bacillus</taxon>
        <taxon>Bacillus cereus group</taxon>
    </lineage>
</organism>
<evidence type="ECO:0000313" key="2">
    <source>
        <dbReference type="Proteomes" id="UP000000441"/>
    </source>
</evidence>
<dbReference type="KEGG" id="bcq:BCQ_1334"/>